<reference evidence="1 2" key="1">
    <citation type="submission" date="2019-02" db="EMBL/GenBank/DDBJ databases">
        <title>Deep-cultivation of Planctomycetes and their phenomic and genomic characterization uncovers novel biology.</title>
        <authorList>
            <person name="Wiegand S."/>
            <person name="Jogler M."/>
            <person name="Boedeker C."/>
            <person name="Pinto D."/>
            <person name="Vollmers J."/>
            <person name="Rivas-Marin E."/>
            <person name="Kohn T."/>
            <person name="Peeters S.H."/>
            <person name="Heuer A."/>
            <person name="Rast P."/>
            <person name="Oberbeckmann S."/>
            <person name="Bunk B."/>
            <person name="Jeske O."/>
            <person name="Meyerdierks A."/>
            <person name="Storesund J.E."/>
            <person name="Kallscheuer N."/>
            <person name="Luecker S."/>
            <person name="Lage O.M."/>
            <person name="Pohl T."/>
            <person name="Merkel B.J."/>
            <person name="Hornburger P."/>
            <person name="Mueller R.-W."/>
            <person name="Bruemmer F."/>
            <person name="Labrenz M."/>
            <person name="Spormann A.M."/>
            <person name="Op den Camp H."/>
            <person name="Overmann J."/>
            <person name="Amann R."/>
            <person name="Jetten M.S.M."/>
            <person name="Mascher T."/>
            <person name="Medema M.H."/>
            <person name="Devos D.P."/>
            <person name="Kaster A.-K."/>
            <person name="Ovreas L."/>
            <person name="Rohde M."/>
            <person name="Galperin M.Y."/>
            <person name="Jogler C."/>
        </authorList>
    </citation>
    <scope>NUCLEOTIDE SEQUENCE [LARGE SCALE GENOMIC DNA]</scope>
    <source>
        <strain evidence="1 2">Pan265</strain>
    </source>
</reference>
<gene>
    <name evidence="1" type="ORF">Pan265_03640</name>
</gene>
<protein>
    <submittedName>
        <fullName evidence="1">Uncharacterized protein</fullName>
    </submittedName>
</protein>
<dbReference type="RefSeq" id="WP_145444703.1">
    <property type="nucleotide sequence ID" value="NZ_CP036280.1"/>
</dbReference>
<dbReference type="OrthoDB" id="509710at2"/>
<sequence>MISVDDLQYSDRDCLIGTRLQVHWALQAISAAADARLEHAEDDSHSNLGYDHALHGLAGRQLPDGSAFALRFTDAVFMRIQSDGSPGELLPLDECSLEDLLSWVNQRLPGSGPDIRLRDYDMPSHPVADGSSFELSNAEALSRIDAWCALGHACLTRALSERPDAGPIRLWPHHLDFGGIVLLNAGDNPAMDPSIGLGLSLGDATYSQPYFYVNPYGLESRPDTLPLLPVDGFWTEEWMGAVLLGESLFIYGVEAASAFLEETIRASRALLVNRD</sequence>
<dbReference type="Proteomes" id="UP000320386">
    <property type="component" value="Chromosome"/>
</dbReference>
<proteinExistence type="predicted"/>
<accession>A0A518BU98</accession>
<dbReference type="KEGG" id="mcad:Pan265_03640"/>
<evidence type="ECO:0000313" key="1">
    <source>
        <dbReference type="EMBL" id="QDU70536.1"/>
    </source>
</evidence>
<dbReference type="EMBL" id="CP036280">
    <property type="protein sequence ID" value="QDU70536.1"/>
    <property type="molecule type" value="Genomic_DNA"/>
</dbReference>
<name>A0A518BU98_9BACT</name>
<evidence type="ECO:0000313" key="2">
    <source>
        <dbReference type="Proteomes" id="UP000320386"/>
    </source>
</evidence>
<organism evidence="1 2">
    <name type="scientific">Mucisphaera calidilacus</name>
    <dbReference type="NCBI Taxonomy" id="2527982"/>
    <lineage>
        <taxon>Bacteria</taxon>
        <taxon>Pseudomonadati</taxon>
        <taxon>Planctomycetota</taxon>
        <taxon>Phycisphaerae</taxon>
        <taxon>Phycisphaerales</taxon>
        <taxon>Phycisphaeraceae</taxon>
        <taxon>Mucisphaera</taxon>
    </lineage>
</organism>
<dbReference type="AlphaFoldDB" id="A0A518BU98"/>
<keyword evidence="2" id="KW-1185">Reference proteome</keyword>